<reference evidence="1" key="1">
    <citation type="submission" date="2014-09" db="EMBL/GenBank/DDBJ databases">
        <authorList>
            <person name="Magalhaes I.L.F."/>
            <person name="Oliveira U."/>
            <person name="Santos F.R."/>
            <person name="Vidigal T.H.D.A."/>
            <person name="Brescovit A.D."/>
            <person name="Santos A.J."/>
        </authorList>
    </citation>
    <scope>NUCLEOTIDE SEQUENCE</scope>
    <source>
        <tissue evidence="1">Shoot tissue taken approximately 20 cm above the soil surface</tissue>
    </source>
</reference>
<accession>A0A0A8YWQ7</accession>
<dbReference type="AlphaFoldDB" id="A0A0A8YWQ7"/>
<proteinExistence type="predicted"/>
<name>A0A0A8YWQ7_ARUDO</name>
<dbReference type="EMBL" id="GBRH01266341">
    <property type="protein sequence ID" value="JAD31554.1"/>
    <property type="molecule type" value="Transcribed_RNA"/>
</dbReference>
<organism evidence="1">
    <name type="scientific">Arundo donax</name>
    <name type="common">Giant reed</name>
    <name type="synonym">Donax arundinaceus</name>
    <dbReference type="NCBI Taxonomy" id="35708"/>
    <lineage>
        <taxon>Eukaryota</taxon>
        <taxon>Viridiplantae</taxon>
        <taxon>Streptophyta</taxon>
        <taxon>Embryophyta</taxon>
        <taxon>Tracheophyta</taxon>
        <taxon>Spermatophyta</taxon>
        <taxon>Magnoliopsida</taxon>
        <taxon>Liliopsida</taxon>
        <taxon>Poales</taxon>
        <taxon>Poaceae</taxon>
        <taxon>PACMAD clade</taxon>
        <taxon>Arundinoideae</taxon>
        <taxon>Arundineae</taxon>
        <taxon>Arundo</taxon>
    </lineage>
</organism>
<protein>
    <submittedName>
        <fullName evidence="1">Uncharacterized protein</fullName>
    </submittedName>
</protein>
<evidence type="ECO:0000313" key="1">
    <source>
        <dbReference type="EMBL" id="JAD31554.1"/>
    </source>
</evidence>
<reference evidence="1" key="2">
    <citation type="journal article" date="2015" name="Data Brief">
        <title>Shoot transcriptome of the giant reed, Arundo donax.</title>
        <authorList>
            <person name="Barrero R.A."/>
            <person name="Guerrero F.D."/>
            <person name="Moolhuijzen P."/>
            <person name="Goolsby J.A."/>
            <person name="Tidwell J."/>
            <person name="Bellgard S.E."/>
            <person name="Bellgard M.I."/>
        </authorList>
    </citation>
    <scope>NUCLEOTIDE SEQUENCE</scope>
    <source>
        <tissue evidence="1">Shoot tissue taken approximately 20 cm above the soil surface</tissue>
    </source>
</reference>
<sequence>MMPNRIYLSICISQDA</sequence>